<evidence type="ECO:0000259" key="7">
    <source>
        <dbReference type="Pfam" id="PF00520"/>
    </source>
</evidence>
<keyword evidence="8" id="KW-0813">Transport</keyword>
<dbReference type="PRINTS" id="PR01433">
    <property type="entry name" value="POLYCYSTIN2"/>
</dbReference>
<dbReference type="RefSeq" id="WP_162841052.1">
    <property type="nucleotide sequence ID" value="NZ_FOMJ01000011.1"/>
</dbReference>
<dbReference type="PANTHER" id="PTHR10037:SF62">
    <property type="entry name" value="SODIUM CHANNEL PROTEIN 60E"/>
    <property type="match status" value="1"/>
</dbReference>
<keyword evidence="3 6" id="KW-1133">Transmembrane helix</keyword>
<dbReference type="GO" id="GO:0001518">
    <property type="term" value="C:voltage-gated sodium channel complex"/>
    <property type="evidence" value="ECO:0007669"/>
    <property type="project" value="TreeGrafter"/>
</dbReference>
<organism evidence="8 9">
    <name type="scientific">Thiohalospira halophila DSM 15071</name>
    <dbReference type="NCBI Taxonomy" id="1123397"/>
    <lineage>
        <taxon>Bacteria</taxon>
        <taxon>Pseudomonadati</taxon>
        <taxon>Pseudomonadota</taxon>
        <taxon>Gammaproteobacteria</taxon>
        <taxon>Thiohalospirales</taxon>
        <taxon>Thiohalospiraceae</taxon>
        <taxon>Thiohalospira</taxon>
    </lineage>
</organism>
<dbReference type="PANTHER" id="PTHR10037">
    <property type="entry name" value="VOLTAGE-GATED CATION CHANNEL CALCIUM AND SODIUM"/>
    <property type="match status" value="1"/>
</dbReference>
<dbReference type="GO" id="GO:0005248">
    <property type="term" value="F:voltage-gated sodium channel activity"/>
    <property type="evidence" value="ECO:0007669"/>
    <property type="project" value="TreeGrafter"/>
</dbReference>
<feature type="transmembrane region" description="Helical" evidence="6">
    <location>
        <begin position="46"/>
        <end position="67"/>
    </location>
</feature>
<keyword evidence="8" id="KW-0406">Ion transport</keyword>
<comment type="subcellular location">
    <subcellularLocation>
        <location evidence="1">Membrane</location>
        <topology evidence="1">Multi-pass membrane protein</topology>
    </subcellularLocation>
</comment>
<evidence type="ECO:0000313" key="9">
    <source>
        <dbReference type="Proteomes" id="UP000198611"/>
    </source>
</evidence>
<keyword evidence="2 6" id="KW-0812">Transmembrane</keyword>
<dbReference type="EMBL" id="FOMJ01000011">
    <property type="protein sequence ID" value="SFD88470.1"/>
    <property type="molecule type" value="Genomic_DNA"/>
</dbReference>
<evidence type="ECO:0000256" key="1">
    <source>
        <dbReference type="ARBA" id="ARBA00004141"/>
    </source>
</evidence>
<feature type="transmembrane region" description="Helical" evidence="6">
    <location>
        <begin position="140"/>
        <end position="164"/>
    </location>
</feature>
<dbReference type="Gene3D" id="1.10.287.70">
    <property type="match status" value="1"/>
</dbReference>
<proteinExistence type="predicted"/>
<gene>
    <name evidence="8" type="ORF">SAMN05660831_02531</name>
</gene>
<dbReference type="InterPro" id="IPR005821">
    <property type="entry name" value="Ion_trans_dom"/>
</dbReference>
<feature type="transmembrane region" description="Helical" evidence="6">
    <location>
        <begin position="203"/>
        <end position="226"/>
    </location>
</feature>
<dbReference type="InterPro" id="IPR027359">
    <property type="entry name" value="Volt_channel_dom_sf"/>
</dbReference>
<accession>A0A1I1W651</accession>
<dbReference type="InterPro" id="IPR003915">
    <property type="entry name" value="PKD_2"/>
</dbReference>
<feature type="transmembrane region" description="Helical" evidence="6">
    <location>
        <begin position="20"/>
        <end position="40"/>
    </location>
</feature>
<keyword evidence="9" id="KW-1185">Reference proteome</keyword>
<sequence length="285" mass="32923">MASLARARAVFHRIHHNKFFETFVIAVILLSAVLVGVRTYEVEPDFLPFINALDYGVTLFFLVELLIRMASAGRLRHFFRHGWNVFDFVVVVVSLVPAEWAGTALVARLLRVFRILRLVSFIPELRMLVNALIQSLPRLFYVMLMMFVIFYIYAAIGSLVFAGINEAMWGNIFRAMLTLFRIATFEDWTDLMYETQAVYPLSWIYYVTFIFLAAFVFLNMVIGIILDVMQREHEKMDREAAMADGQEPVQQEAPPAASGEDLSALHARLERIERLLEARRDSERQ</sequence>
<name>A0A1I1W651_9GAMM</name>
<dbReference type="GO" id="GO:0005509">
    <property type="term" value="F:calcium ion binding"/>
    <property type="evidence" value="ECO:0007669"/>
    <property type="project" value="InterPro"/>
</dbReference>
<dbReference type="AlphaFoldDB" id="A0A1I1W651"/>
<evidence type="ECO:0000256" key="6">
    <source>
        <dbReference type="SAM" id="Phobius"/>
    </source>
</evidence>
<feature type="domain" description="Ion transport" evidence="7">
    <location>
        <begin position="17"/>
        <end position="235"/>
    </location>
</feature>
<evidence type="ECO:0000313" key="8">
    <source>
        <dbReference type="EMBL" id="SFD88470.1"/>
    </source>
</evidence>
<feature type="transmembrane region" description="Helical" evidence="6">
    <location>
        <begin position="88"/>
        <end position="109"/>
    </location>
</feature>
<dbReference type="Pfam" id="PF00520">
    <property type="entry name" value="Ion_trans"/>
    <property type="match status" value="1"/>
</dbReference>
<dbReference type="Gene3D" id="1.20.120.350">
    <property type="entry name" value="Voltage-gated potassium channels. Chain C"/>
    <property type="match status" value="1"/>
</dbReference>
<protein>
    <submittedName>
        <fullName evidence="8">Voltage-gated sodium channel</fullName>
    </submittedName>
</protein>
<evidence type="ECO:0000256" key="4">
    <source>
        <dbReference type="ARBA" id="ARBA00023136"/>
    </source>
</evidence>
<dbReference type="SUPFAM" id="SSF81324">
    <property type="entry name" value="Voltage-gated potassium channels"/>
    <property type="match status" value="1"/>
</dbReference>
<dbReference type="InterPro" id="IPR043203">
    <property type="entry name" value="VGCC_Ca_Na"/>
</dbReference>
<keyword evidence="4 6" id="KW-0472">Membrane</keyword>
<dbReference type="Proteomes" id="UP000198611">
    <property type="component" value="Unassembled WGS sequence"/>
</dbReference>
<evidence type="ECO:0000256" key="2">
    <source>
        <dbReference type="ARBA" id="ARBA00022692"/>
    </source>
</evidence>
<keyword evidence="8" id="KW-0407">Ion channel</keyword>
<reference evidence="8 9" key="1">
    <citation type="submission" date="2016-10" db="EMBL/GenBank/DDBJ databases">
        <authorList>
            <person name="de Groot N.N."/>
        </authorList>
    </citation>
    <scope>NUCLEOTIDE SEQUENCE [LARGE SCALE GENOMIC DNA]</scope>
    <source>
        <strain evidence="8 9">HL3</strain>
    </source>
</reference>
<evidence type="ECO:0000256" key="3">
    <source>
        <dbReference type="ARBA" id="ARBA00022989"/>
    </source>
</evidence>
<evidence type="ECO:0000256" key="5">
    <source>
        <dbReference type="SAM" id="MobiDB-lite"/>
    </source>
</evidence>
<feature type="region of interest" description="Disordered" evidence="5">
    <location>
        <begin position="237"/>
        <end position="260"/>
    </location>
</feature>